<name>A0A1I6HML2_HALSD</name>
<evidence type="ECO:0000256" key="1">
    <source>
        <dbReference type="SAM" id="Phobius"/>
    </source>
</evidence>
<feature type="transmembrane region" description="Helical" evidence="1">
    <location>
        <begin position="221"/>
        <end position="248"/>
    </location>
</feature>
<evidence type="ECO:0000313" key="3">
    <source>
        <dbReference type="Proteomes" id="UP000198932"/>
    </source>
</evidence>
<sequence>MPTVSDADASSRAARFVDIGRRLRSSLDDLLSQEFSYSSGHLAAILHGCLFAPSILTFWFVNGVLDFSTAAAVGAVATTAGLQIRLFAYVLLVPVFLLTRLTVHLAHPVHRAQVLSGSCPTTELMSLDWVSLGILATGLPLAIQNFGPWVGMNAVLLVGIFVLPRVLSPRYRSAAKLLAIAAGGAVFIYATYGGAISFLPAPASVLGPVATVSLTDVTTEWLLRLANSIAFGPPLVAAFGVAMNHILTRPELRDLPVIRRTLPHRDSDQVVAASAAFGTTFYLIIVAAATGEVVLLP</sequence>
<protein>
    <submittedName>
        <fullName evidence="2">Uncharacterized protein</fullName>
    </submittedName>
</protein>
<keyword evidence="3" id="KW-1185">Reference proteome</keyword>
<feature type="transmembrane region" description="Helical" evidence="1">
    <location>
        <begin position="179"/>
        <end position="201"/>
    </location>
</feature>
<feature type="transmembrane region" description="Helical" evidence="1">
    <location>
        <begin position="269"/>
        <end position="289"/>
    </location>
</feature>
<accession>A0A1I6HML2</accession>
<feature type="transmembrane region" description="Helical" evidence="1">
    <location>
        <begin position="149"/>
        <end position="167"/>
    </location>
</feature>
<keyword evidence="1" id="KW-0472">Membrane</keyword>
<reference evidence="3" key="1">
    <citation type="submission" date="2016-10" db="EMBL/GenBank/DDBJ databases">
        <authorList>
            <person name="Varghese N."/>
            <person name="Submissions S."/>
        </authorList>
    </citation>
    <scope>NUCLEOTIDE SEQUENCE [LARGE SCALE GENOMIC DNA]</scope>
    <source>
        <strain evidence="3">RD 26</strain>
    </source>
</reference>
<evidence type="ECO:0000313" key="2">
    <source>
        <dbReference type="EMBL" id="SFR55701.1"/>
    </source>
</evidence>
<feature type="transmembrane region" description="Helical" evidence="1">
    <location>
        <begin position="82"/>
        <end position="103"/>
    </location>
</feature>
<gene>
    <name evidence="2" type="ORF">SAMN04487937_2752</name>
</gene>
<organism evidence="2 3">
    <name type="scientific">Halorubrum sodomense</name>
    <dbReference type="NCBI Taxonomy" id="35743"/>
    <lineage>
        <taxon>Archaea</taxon>
        <taxon>Methanobacteriati</taxon>
        <taxon>Methanobacteriota</taxon>
        <taxon>Stenosarchaea group</taxon>
        <taxon>Halobacteria</taxon>
        <taxon>Halobacteriales</taxon>
        <taxon>Haloferacaceae</taxon>
        <taxon>Halorubrum</taxon>
    </lineage>
</organism>
<dbReference type="AlphaFoldDB" id="A0A1I6HML2"/>
<keyword evidence="1" id="KW-1133">Transmembrane helix</keyword>
<dbReference type="STRING" id="35743.SAMN04487937_2752"/>
<dbReference type="EMBL" id="FOYN01000004">
    <property type="protein sequence ID" value="SFR55701.1"/>
    <property type="molecule type" value="Genomic_DNA"/>
</dbReference>
<keyword evidence="1" id="KW-0812">Transmembrane</keyword>
<dbReference type="Proteomes" id="UP000198932">
    <property type="component" value="Unassembled WGS sequence"/>
</dbReference>
<feature type="transmembrane region" description="Helical" evidence="1">
    <location>
        <begin position="42"/>
        <end position="62"/>
    </location>
</feature>
<proteinExistence type="predicted"/>